<evidence type="ECO:0000313" key="3">
    <source>
        <dbReference type="Proteomes" id="UP000039046"/>
    </source>
</evidence>
<reference evidence="2 3" key="1">
    <citation type="journal article" date="2015" name="Genome Announc.">
        <title>Draft Genome Sequence and Gene Annotation of the Entomopathogenic Fungus Verticillium hemipterigenum.</title>
        <authorList>
            <person name="Horn F."/>
            <person name="Habel A."/>
            <person name="Scharf D.H."/>
            <person name="Dworschak J."/>
            <person name="Brakhage A.A."/>
            <person name="Guthke R."/>
            <person name="Hertweck C."/>
            <person name="Linde J."/>
        </authorList>
    </citation>
    <scope>NUCLEOTIDE SEQUENCE [LARGE SCALE GENOMIC DNA]</scope>
</reference>
<evidence type="ECO:0000256" key="1">
    <source>
        <dbReference type="SAM" id="SignalP"/>
    </source>
</evidence>
<evidence type="ECO:0000313" key="2">
    <source>
        <dbReference type="EMBL" id="CEJ92638.1"/>
    </source>
</evidence>
<organism evidence="2 3">
    <name type="scientific">[Torrubiella] hemipterigena</name>
    <dbReference type="NCBI Taxonomy" id="1531966"/>
    <lineage>
        <taxon>Eukaryota</taxon>
        <taxon>Fungi</taxon>
        <taxon>Dikarya</taxon>
        <taxon>Ascomycota</taxon>
        <taxon>Pezizomycotina</taxon>
        <taxon>Sordariomycetes</taxon>
        <taxon>Hypocreomycetidae</taxon>
        <taxon>Hypocreales</taxon>
        <taxon>Clavicipitaceae</taxon>
        <taxon>Clavicipitaceae incertae sedis</taxon>
        <taxon>'Torrubiella' clade</taxon>
    </lineage>
</organism>
<gene>
    <name evidence="2" type="ORF">VHEMI08276</name>
</gene>
<proteinExistence type="predicted"/>
<name>A0A0A1TN73_9HYPO</name>
<accession>A0A0A1TN73</accession>
<feature type="chain" id="PRO_5001990385" evidence="1">
    <location>
        <begin position="19"/>
        <end position="184"/>
    </location>
</feature>
<feature type="signal peptide" evidence="1">
    <location>
        <begin position="1"/>
        <end position="18"/>
    </location>
</feature>
<keyword evidence="3" id="KW-1185">Reference proteome</keyword>
<dbReference type="AlphaFoldDB" id="A0A0A1TN73"/>
<dbReference type="HOGENOM" id="CLU_1469212_0_0_1"/>
<dbReference type="EMBL" id="CDHN01000005">
    <property type="protein sequence ID" value="CEJ92638.1"/>
    <property type="molecule type" value="Genomic_DNA"/>
</dbReference>
<keyword evidence="1" id="KW-0732">Signal</keyword>
<dbReference type="Proteomes" id="UP000039046">
    <property type="component" value="Unassembled WGS sequence"/>
</dbReference>
<sequence>MLFKNLFVAALCAIQASAAVITPQVKESSHALEPSAILVSRADKLIEAGAETGTINDSIYTHGLATCPGIVASGKHKKKDGVTKVLAHVRCGNFKNHLDDWVNKVHASGMTDIKVLIYILDHTKVDKGLQATQKMINDYAKSSAMKVKSGYAVATRTDPAAPSPQDKLRVDKAGAIYVADKKAL</sequence>
<protein>
    <submittedName>
        <fullName evidence="2">Uncharacterized protein</fullName>
    </submittedName>
</protein>